<keyword evidence="3" id="KW-0690">Ribosome biogenesis</keyword>
<evidence type="ECO:0000256" key="6">
    <source>
        <dbReference type="ARBA" id="ARBA00022771"/>
    </source>
</evidence>
<feature type="domain" description="C2H2-type" evidence="10">
    <location>
        <begin position="17"/>
        <end position="39"/>
    </location>
</feature>
<organism evidence="11 12">
    <name type="scientific">Lodderomyces beijingensis</name>
    <dbReference type="NCBI Taxonomy" id="1775926"/>
    <lineage>
        <taxon>Eukaryota</taxon>
        <taxon>Fungi</taxon>
        <taxon>Dikarya</taxon>
        <taxon>Ascomycota</taxon>
        <taxon>Saccharomycotina</taxon>
        <taxon>Pichiomycetes</taxon>
        <taxon>Debaryomycetaceae</taxon>
        <taxon>Candida/Lodderomyces clade</taxon>
        <taxon>Lodderomyces</taxon>
    </lineage>
</organism>
<dbReference type="Pfam" id="PF12756">
    <property type="entry name" value="zf-C2H2_2"/>
    <property type="match status" value="1"/>
</dbReference>
<gene>
    <name evidence="11" type="ORF">LODBEIA_P18320</name>
</gene>
<dbReference type="RefSeq" id="XP_066828770.1">
    <property type="nucleotide sequence ID" value="XM_066971764.1"/>
</dbReference>
<dbReference type="Proteomes" id="UP001497383">
    <property type="component" value="Chromosome 2"/>
</dbReference>
<evidence type="ECO:0000256" key="7">
    <source>
        <dbReference type="ARBA" id="ARBA00022833"/>
    </source>
</evidence>
<dbReference type="PANTHER" id="PTHR13182">
    <property type="entry name" value="ZINC FINGER PROTEIN 622"/>
    <property type="match status" value="1"/>
</dbReference>
<keyword evidence="7" id="KW-0862">Zinc</keyword>
<evidence type="ECO:0000256" key="4">
    <source>
        <dbReference type="ARBA" id="ARBA00022723"/>
    </source>
</evidence>
<evidence type="ECO:0000313" key="11">
    <source>
        <dbReference type="EMBL" id="CAK9437454.1"/>
    </source>
</evidence>
<keyword evidence="6" id="KW-0863">Zinc-finger</keyword>
<dbReference type="Gene3D" id="3.30.160.60">
    <property type="entry name" value="Classic Zinc Finger"/>
    <property type="match status" value="1"/>
</dbReference>
<proteinExistence type="inferred from homology"/>
<evidence type="ECO:0000256" key="2">
    <source>
        <dbReference type="ARBA" id="ARBA00022490"/>
    </source>
</evidence>
<keyword evidence="12" id="KW-1185">Reference proteome</keyword>
<feature type="compositionally biased region" description="Acidic residues" evidence="9">
    <location>
        <begin position="335"/>
        <end position="349"/>
    </location>
</feature>
<accession>A0ABP0ZJ01</accession>
<dbReference type="GeneID" id="92207028"/>
<dbReference type="InterPro" id="IPR040025">
    <property type="entry name" value="Znf622/Rei1/Reh1"/>
</dbReference>
<evidence type="ECO:0000256" key="5">
    <source>
        <dbReference type="ARBA" id="ARBA00022737"/>
    </source>
</evidence>
<evidence type="ECO:0000256" key="3">
    <source>
        <dbReference type="ARBA" id="ARBA00022517"/>
    </source>
</evidence>
<dbReference type="SMART" id="SM00355">
    <property type="entry name" value="ZnF_C2H2"/>
    <property type="match status" value="3"/>
</dbReference>
<dbReference type="PANTHER" id="PTHR13182:SF8">
    <property type="entry name" value="CYTOPLASMIC 60S SUBUNIT BIOGENESIS FACTOR ZNF622"/>
    <property type="match status" value="1"/>
</dbReference>
<feature type="region of interest" description="Disordered" evidence="9">
    <location>
        <begin position="177"/>
        <end position="199"/>
    </location>
</feature>
<evidence type="ECO:0000256" key="9">
    <source>
        <dbReference type="SAM" id="MobiDB-lite"/>
    </source>
</evidence>
<reference evidence="11 12" key="1">
    <citation type="submission" date="2024-03" db="EMBL/GenBank/DDBJ databases">
        <authorList>
            <person name="Brejova B."/>
        </authorList>
    </citation>
    <scope>NUCLEOTIDE SEQUENCE [LARGE SCALE GENOMIC DNA]</scope>
    <source>
        <strain evidence="11 12">CBS 14171</strain>
    </source>
</reference>
<dbReference type="SMART" id="SM00451">
    <property type="entry name" value="ZnF_U1"/>
    <property type="match status" value="1"/>
</dbReference>
<evidence type="ECO:0000313" key="12">
    <source>
        <dbReference type="Proteomes" id="UP001497383"/>
    </source>
</evidence>
<comment type="similarity">
    <text evidence="8">Belongs to the REI1 family.</text>
</comment>
<evidence type="ECO:0000259" key="10">
    <source>
        <dbReference type="PROSITE" id="PS00028"/>
    </source>
</evidence>
<dbReference type="InterPro" id="IPR003604">
    <property type="entry name" value="Matrin/U1-like-C_Znf_C2H2"/>
</dbReference>
<dbReference type="InterPro" id="IPR041661">
    <property type="entry name" value="ZN622/Rei1/Reh1_Znf-C2H2"/>
</dbReference>
<protein>
    <recommendedName>
        <fullName evidence="10">C2H2-type domain-containing protein</fullName>
    </recommendedName>
</protein>
<evidence type="ECO:0000256" key="1">
    <source>
        <dbReference type="ARBA" id="ARBA00004496"/>
    </source>
</evidence>
<evidence type="ECO:0000256" key="8">
    <source>
        <dbReference type="ARBA" id="ARBA00034126"/>
    </source>
</evidence>
<feature type="region of interest" description="Disordered" evidence="9">
    <location>
        <begin position="309"/>
        <end position="357"/>
    </location>
</feature>
<keyword evidence="2" id="KW-0963">Cytoplasm</keyword>
<dbReference type="InterPro" id="IPR013087">
    <property type="entry name" value="Znf_C2H2_type"/>
</dbReference>
<keyword evidence="5" id="KW-0677">Repeat</keyword>
<dbReference type="InterPro" id="IPR036236">
    <property type="entry name" value="Znf_C2H2_sf"/>
</dbReference>
<name>A0ABP0ZJ01_9ASCO</name>
<sequence>MNSLPNGSNPKTSSFTCNTCNVRFINADLQRQHMKTDWHRYNLKRRVAQLPSIASDVFAEKVLRQDIKFDESKENEDEDGFYVAMRKVKHNSKKKHHHLSRSQQEMRGRFMTRSPVKMEQKERSLSPTLSVASQFSQFSLTDGSEHGGHDLEPIHTGSDLYYTDSRELTDLDAEFLELDSDEEKNPDLSGQEEIEEEEEEENAQLMSLTSCFYCGVENQEIEDNIKHMFKRHGLYIPERTYLVDVEGLLAYLRDAAANDECLVCGYQARNTEGLRQHIYVKGHCKIPYESKEEKLTVAQFYDFSIGETTKPRKKSSKSVGFADDAVSSGQANADEGMDEDEDHDQDESEGSGINDNYTLVQIDPTGVELTTPSGSRIGHRSMQHYYRQNIALPVVLSNEDGRKTQALVDRRFAPGVTSREISRGEKEAQKIENRAKSHEVRRMKPRKINYQRHFRDEILGT</sequence>
<comment type="subcellular location">
    <subcellularLocation>
        <location evidence="1">Cytoplasm</location>
    </subcellularLocation>
</comment>
<dbReference type="SUPFAM" id="SSF57667">
    <property type="entry name" value="beta-beta-alpha zinc fingers"/>
    <property type="match status" value="2"/>
</dbReference>
<dbReference type="PROSITE" id="PS00028">
    <property type="entry name" value="ZINC_FINGER_C2H2_1"/>
    <property type="match status" value="1"/>
</dbReference>
<dbReference type="EMBL" id="OZ022406">
    <property type="protein sequence ID" value="CAK9437454.1"/>
    <property type="molecule type" value="Genomic_DNA"/>
</dbReference>
<keyword evidence="4" id="KW-0479">Metal-binding</keyword>